<dbReference type="PROSITE" id="PS51123">
    <property type="entry name" value="OMPA_2"/>
    <property type="match status" value="1"/>
</dbReference>
<keyword evidence="2 5" id="KW-0472">Membrane</keyword>
<dbReference type="CDD" id="cd07185">
    <property type="entry name" value="OmpA_C-like"/>
    <property type="match status" value="1"/>
</dbReference>
<feature type="repeat" description="TPR" evidence="4">
    <location>
        <begin position="102"/>
        <end position="135"/>
    </location>
</feature>
<dbReference type="InterPro" id="IPR006664">
    <property type="entry name" value="OMP_bac"/>
</dbReference>
<keyword evidence="4" id="KW-0802">TPR repeat</keyword>
<dbReference type="Gene3D" id="3.30.1330.60">
    <property type="entry name" value="OmpA-like domain"/>
    <property type="match status" value="1"/>
</dbReference>
<dbReference type="PANTHER" id="PTHR30329:SF21">
    <property type="entry name" value="LIPOPROTEIN YIAD-RELATED"/>
    <property type="match status" value="1"/>
</dbReference>
<dbReference type="InterPro" id="IPR011659">
    <property type="entry name" value="WD40"/>
</dbReference>
<keyword evidence="9" id="KW-1185">Reference proteome</keyword>
<dbReference type="PRINTS" id="PR01021">
    <property type="entry name" value="OMPADOMAIN"/>
</dbReference>
<dbReference type="Pfam" id="PF00691">
    <property type="entry name" value="OmpA"/>
    <property type="match status" value="1"/>
</dbReference>
<dbReference type="Gene3D" id="2.120.10.10">
    <property type="match status" value="1"/>
</dbReference>
<accession>A0AAP2GVI8</accession>
<dbReference type="EMBL" id="JAHESE010000027">
    <property type="protein sequence ID" value="MBT1710938.1"/>
    <property type="molecule type" value="Genomic_DNA"/>
</dbReference>
<organism evidence="8 9">
    <name type="scientific">Dawidia cretensis</name>
    <dbReference type="NCBI Taxonomy" id="2782350"/>
    <lineage>
        <taxon>Bacteria</taxon>
        <taxon>Pseudomonadati</taxon>
        <taxon>Bacteroidota</taxon>
        <taxon>Cytophagia</taxon>
        <taxon>Cytophagales</taxon>
        <taxon>Chryseotaleaceae</taxon>
        <taxon>Dawidia</taxon>
    </lineage>
</organism>
<keyword evidence="3" id="KW-0998">Cell outer membrane</keyword>
<dbReference type="Proteomes" id="UP001319080">
    <property type="component" value="Unassembled WGS sequence"/>
</dbReference>
<evidence type="ECO:0000256" key="4">
    <source>
        <dbReference type="PROSITE-ProRule" id="PRU00339"/>
    </source>
</evidence>
<feature type="signal peptide" evidence="6">
    <location>
        <begin position="1"/>
        <end position="20"/>
    </location>
</feature>
<evidence type="ECO:0000256" key="6">
    <source>
        <dbReference type="SAM" id="SignalP"/>
    </source>
</evidence>
<feature type="repeat" description="TPR" evidence="4">
    <location>
        <begin position="65"/>
        <end position="98"/>
    </location>
</feature>
<evidence type="ECO:0000256" key="3">
    <source>
        <dbReference type="ARBA" id="ARBA00023237"/>
    </source>
</evidence>
<evidence type="ECO:0000313" key="8">
    <source>
        <dbReference type="EMBL" id="MBT1710938.1"/>
    </source>
</evidence>
<gene>
    <name evidence="8" type="ORF">KK062_22030</name>
</gene>
<dbReference type="Gene3D" id="1.25.40.10">
    <property type="entry name" value="Tetratricopeptide repeat domain"/>
    <property type="match status" value="1"/>
</dbReference>
<evidence type="ECO:0000256" key="5">
    <source>
        <dbReference type="PROSITE-ProRule" id="PRU00473"/>
    </source>
</evidence>
<feature type="domain" description="OmpA-like" evidence="7">
    <location>
        <begin position="527"/>
        <end position="642"/>
    </location>
</feature>
<feature type="chain" id="PRO_5043016588" evidence="6">
    <location>
        <begin position="21"/>
        <end position="642"/>
    </location>
</feature>
<dbReference type="RefSeq" id="WP_254086511.1">
    <property type="nucleotide sequence ID" value="NZ_JAHESE010000027.1"/>
</dbReference>
<evidence type="ECO:0000256" key="1">
    <source>
        <dbReference type="ARBA" id="ARBA00004442"/>
    </source>
</evidence>
<keyword evidence="6" id="KW-0732">Signal</keyword>
<dbReference type="InterPro" id="IPR050330">
    <property type="entry name" value="Bact_OuterMem_StrucFunc"/>
</dbReference>
<dbReference type="Pfam" id="PF07676">
    <property type="entry name" value="PD40"/>
    <property type="match status" value="3"/>
</dbReference>
<dbReference type="SUPFAM" id="SSF82171">
    <property type="entry name" value="DPP6 N-terminal domain-like"/>
    <property type="match status" value="1"/>
</dbReference>
<comment type="caution">
    <text evidence="8">The sequence shown here is derived from an EMBL/GenBank/DDBJ whole genome shotgun (WGS) entry which is preliminary data.</text>
</comment>
<dbReference type="Pfam" id="PF13174">
    <property type="entry name" value="TPR_6"/>
    <property type="match status" value="1"/>
</dbReference>
<dbReference type="InterPro" id="IPR011990">
    <property type="entry name" value="TPR-like_helical_dom_sf"/>
</dbReference>
<reference evidence="8 9" key="1">
    <citation type="submission" date="2021-05" db="EMBL/GenBank/DDBJ databases">
        <title>A Polyphasic approach of four new species of the genus Ohtaekwangia: Ohtaekwangia histidinii sp. nov., Ohtaekwangia cretensis sp. nov., Ohtaekwangia indiensis sp. nov., Ohtaekwangia reichenbachii sp. nov. from diverse environment.</title>
        <authorList>
            <person name="Octaviana S."/>
        </authorList>
    </citation>
    <scope>NUCLEOTIDE SEQUENCE [LARGE SCALE GENOMIC DNA]</scope>
    <source>
        <strain evidence="8 9">PWU5</strain>
    </source>
</reference>
<evidence type="ECO:0000256" key="2">
    <source>
        <dbReference type="ARBA" id="ARBA00023136"/>
    </source>
</evidence>
<proteinExistence type="predicted"/>
<dbReference type="GO" id="GO:0009279">
    <property type="term" value="C:cell outer membrane"/>
    <property type="evidence" value="ECO:0007669"/>
    <property type="project" value="UniProtKB-SubCell"/>
</dbReference>
<comment type="subcellular location">
    <subcellularLocation>
        <location evidence="1">Cell outer membrane</location>
    </subcellularLocation>
</comment>
<evidence type="ECO:0000259" key="7">
    <source>
        <dbReference type="PROSITE" id="PS51123"/>
    </source>
</evidence>
<sequence>MRRLLFLLLLVLLSTSYVSAQVQLSTKSKRAIDLYTQADNFRVRRQFNTAIDMLRQAIEKDEEFVEAYYRLGLVYADMKNPTEAIRYYEQGLSHTTDVNKQKVFWFDLGEAYFASGNYEKSAAMLNQYLKKETQNRSRLGRAAHLLKSAEFALQNQKEVAPYKQKALSDTVNCFAMQYFPVLTADQQQLIFTRRVTNDPNADEDLVVSKKDAQGRWTTPQAISKNINTQLNEGTSTISADGRKLIFTACVGRPDIIGSCDLYESRKIGNDWTKPVNLGASVNSTAWESQPSLSADGRTLYFVSDRRAGMGRRDIWMSTLDDLDRWTRAVNVGKPVNSAFDEISPFIHANNQTLYYASNGLPGFGGYDVFFVEKDSTGWTSPVNIGAPINTHEDQFSLFVTADGKKGYYSHEETTGPGTSRSRIFELEFPEGTRLNKKSNYVRGIVRDKQSRQPLGARVELVNLSSNQVVALVTSDSISGEYLMVLPEGADYALYVNKTTYLFKSLHFNYAGPVELRPVEIDVDLEKAAIGSGVVLNNIFFDVDRYELKQQSIPELEKILRFLNDNPTLKIEISGHTDNSGAAAHNRQLSEKRALSVYSYLISKGIAKTRLIPKGYGPDKPIASNDSENGRQLNRRIEFTIVR</sequence>
<dbReference type="AlphaFoldDB" id="A0AAP2GVI8"/>
<dbReference type="Pfam" id="PF00515">
    <property type="entry name" value="TPR_1"/>
    <property type="match status" value="1"/>
</dbReference>
<dbReference type="InterPro" id="IPR019734">
    <property type="entry name" value="TPR_rpt"/>
</dbReference>
<evidence type="ECO:0000313" key="9">
    <source>
        <dbReference type="Proteomes" id="UP001319080"/>
    </source>
</evidence>
<dbReference type="PANTHER" id="PTHR30329">
    <property type="entry name" value="STATOR ELEMENT OF FLAGELLAR MOTOR COMPLEX"/>
    <property type="match status" value="1"/>
</dbReference>
<dbReference type="InterPro" id="IPR036737">
    <property type="entry name" value="OmpA-like_sf"/>
</dbReference>
<name>A0AAP2GVI8_9BACT</name>
<dbReference type="SMART" id="SM00028">
    <property type="entry name" value="TPR"/>
    <property type="match status" value="3"/>
</dbReference>
<dbReference type="SUPFAM" id="SSF48452">
    <property type="entry name" value="TPR-like"/>
    <property type="match status" value="1"/>
</dbReference>
<dbReference type="PROSITE" id="PS50005">
    <property type="entry name" value="TPR"/>
    <property type="match status" value="2"/>
</dbReference>
<dbReference type="InterPro" id="IPR006665">
    <property type="entry name" value="OmpA-like"/>
</dbReference>
<protein>
    <submittedName>
        <fullName evidence="8">OmpA family protein</fullName>
    </submittedName>
</protein>
<dbReference type="SUPFAM" id="SSF103088">
    <property type="entry name" value="OmpA-like"/>
    <property type="match status" value="1"/>
</dbReference>